<dbReference type="GO" id="GO:0045721">
    <property type="term" value="P:negative regulation of gluconeogenesis"/>
    <property type="evidence" value="ECO:0007669"/>
    <property type="project" value="TreeGrafter"/>
</dbReference>
<sequence length="283" mass="32234">MVHHEDVDTVPEVGLVRKVQWRDAKTGDEARKGSLSDPRSDSSAIRVTSPYCSSYLRPGSTFTGTQQSGRSSYEVTVQIHSVNMRSARLNGTLSIANLTAENPFLTTFFEGEIIDGNEYRFSTGDRWGASEKIDMQHWSRFASFRAMKKAMKRDSTIDLGHWSTRGHVYMRWKECFLYNEPNVEHIDGASFAGFYYICFEQGTGVLSGLYYHQNSEMFQQLELRPKILAGSHSPAFPSFEFRTVHRRQGKSEHVTHHIRAISGYILLYSMQCPPKPVPHTPPK</sequence>
<reference evidence="3 4" key="1">
    <citation type="journal article" date="2011" name="J. Gen. Appl. Microbiol.">
        <title>Draft genome sequencing of the enigmatic yeast Saitoella complicata.</title>
        <authorList>
            <person name="Nishida H."/>
            <person name="Hamamoto M."/>
            <person name="Sugiyama J."/>
        </authorList>
    </citation>
    <scope>NUCLEOTIDE SEQUENCE [LARGE SCALE GENOMIC DNA]</scope>
    <source>
        <strain evidence="3 4">NRRL Y-17804</strain>
    </source>
</reference>
<evidence type="ECO:0000256" key="1">
    <source>
        <dbReference type="ARBA" id="ARBA00061469"/>
    </source>
</evidence>
<dbReference type="STRING" id="698492.A0A0E9NHL9"/>
<dbReference type="PANTHER" id="PTHR14534:SF3">
    <property type="entry name" value="GID COMPLEX SUBUNIT 4 HOMOLOG"/>
    <property type="match status" value="1"/>
</dbReference>
<feature type="region of interest" description="Disordered" evidence="2">
    <location>
        <begin position="26"/>
        <end position="45"/>
    </location>
</feature>
<feature type="compositionally biased region" description="Basic and acidic residues" evidence="2">
    <location>
        <begin position="26"/>
        <end position="40"/>
    </location>
</feature>
<dbReference type="GO" id="GO:0006623">
    <property type="term" value="P:protein targeting to vacuole"/>
    <property type="evidence" value="ECO:0007669"/>
    <property type="project" value="TreeGrafter"/>
</dbReference>
<comment type="caution">
    <text evidence="3">The sequence shown here is derived from an EMBL/GenBank/DDBJ whole genome shotgun (WGS) entry which is preliminary data.</text>
</comment>
<reference evidence="3 4" key="2">
    <citation type="journal article" date="2014" name="J. Gen. Appl. Microbiol.">
        <title>The early diverging ascomycetous budding yeast Saitoella complicata has three histone deacetylases belonging to the Clr6, Hos2, and Rpd3 lineages.</title>
        <authorList>
            <person name="Nishida H."/>
            <person name="Matsumoto T."/>
            <person name="Kondo S."/>
            <person name="Hamamoto M."/>
            <person name="Yoshikawa H."/>
        </authorList>
    </citation>
    <scope>NUCLEOTIDE SEQUENCE [LARGE SCALE GENOMIC DNA]</scope>
    <source>
        <strain evidence="3 4">NRRL Y-17804</strain>
    </source>
</reference>
<dbReference type="AlphaFoldDB" id="A0A0E9NHL9"/>
<dbReference type="Pfam" id="PF09783">
    <property type="entry name" value="Vac_ImportDeg"/>
    <property type="match status" value="1"/>
</dbReference>
<accession>A0A0E9NHL9</accession>
<dbReference type="GO" id="GO:0005773">
    <property type="term" value="C:vacuole"/>
    <property type="evidence" value="ECO:0007669"/>
    <property type="project" value="GOC"/>
</dbReference>
<evidence type="ECO:0000313" key="3">
    <source>
        <dbReference type="EMBL" id="GAO49339.1"/>
    </source>
</evidence>
<dbReference type="OMA" id="HWSKFQC"/>
<dbReference type="GO" id="GO:0007039">
    <property type="term" value="P:protein catabolic process in the vacuole"/>
    <property type="evidence" value="ECO:0007669"/>
    <property type="project" value="TreeGrafter"/>
</dbReference>
<proteinExistence type="inferred from homology"/>
<dbReference type="EMBL" id="BACD03000022">
    <property type="protein sequence ID" value="GAO49339.1"/>
    <property type="molecule type" value="Genomic_DNA"/>
</dbReference>
<dbReference type="GO" id="GO:0034657">
    <property type="term" value="C:GID complex"/>
    <property type="evidence" value="ECO:0007669"/>
    <property type="project" value="TreeGrafter"/>
</dbReference>
<protein>
    <submittedName>
        <fullName evidence="3">Uncharacterized protein</fullName>
    </submittedName>
</protein>
<gene>
    <name evidence="3" type="ORF">G7K_3490-t1</name>
</gene>
<comment type="similarity">
    <text evidence="1">Belongs to the GID4/VID24 family.</text>
</comment>
<evidence type="ECO:0000313" key="4">
    <source>
        <dbReference type="Proteomes" id="UP000033140"/>
    </source>
</evidence>
<organism evidence="3 4">
    <name type="scientific">Saitoella complicata (strain BCRC 22490 / CBS 7301 / JCM 7358 / NBRC 10748 / NRRL Y-17804)</name>
    <dbReference type="NCBI Taxonomy" id="698492"/>
    <lineage>
        <taxon>Eukaryota</taxon>
        <taxon>Fungi</taxon>
        <taxon>Dikarya</taxon>
        <taxon>Ascomycota</taxon>
        <taxon>Taphrinomycotina</taxon>
        <taxon>Taphrinomycotina incertae sedis</taxon>
        <taxon>Saitoella</taxon>
    </lineage>
</organism>
<dbReference type="Proteomes" id="UP000033140">
    <property type="component" value="Unassembled WGS sequence"/>
</dbReference>
<dbReference type="GO" id="GO:0043161">
    <property type="term" value="P:proteasome-mediated ubiquitin-dependent protein catabolic process"/>
    <property type="evidence" value="ECO:0007669"/>
    <property type="project" value="TreeGrafter"/>
</dbReference>
<evidence type="ECO:0000256" key="2">
    <source>
        <dbReference type="SAM" id="MobiDB-lite"/>
    </source>
</evidence>
<dbReference type="InterPro" id="IPR018618">
    <property type="entry name" value="GID4/10-like"/>
</dbReference>
<name>A0A0E9NHL9_SAICN</name>
<dbReference type="PANTHER" id="PTHR14534">
    <property type="entry name" value="VACUOLAR IMPORT AND DEGRADATION PROTEIN 24"/>
    <property type="match status" value="1"/>
</dbReference>
<keyword evidence="4" id="KW-1185">Reference proteome</keyword>
<reference evidence="3 4" key="3">
    <citation type="journal article" date="2015" name="Genome Announc.">
        <title>Draft Genome Sequence of the Archiascomycetous Yeast Saitoella complicata.</title>
        <authorList>
            <person name="Yamauchi K."/>
            <person name="Kondo S."/>
            <person name="Hamamoto M."/>
            <person name="Takahashi Y."/>
            <person name="Ogura Y."/>
            <person name="Hayashi T."/>
            <person name="Nishida H."/>
        </authorList>
    </citation>
    <scope>NUCLEOTIDE SEQUENCE [LARGE SCALE GENOMIC DNA]</scope>
    <source>
        <strain evidence="3 4">NRRL Y-17804</strain>
    </source>
</reference>